<protein>
    <submittedName>
        <fullName evidence="2">Uncharacterized protein</fullName>
    </submittedName>
</protein>
<organism evidence="2 3">
    <name type="scientific">Setaria viridis</name>
    <name type="common">Green bristlegrass</name>
    <name type="synonym">Setaria italica subsp. viridis</name>
    <dbReference type="NCBI Taxonomy" id="4556"/>
    <lineage>
        <taxon>Eukaryota</taxon>
        <taxon>Viridiplantae</taxon>
        <taxon>Streptophyta</taxon>
        <taxon>Embryophyta</taxon>
        <taxon>Tracheophyta</taxon>
        <taxon>Spermatophyta</taxon>
        <taxon>Magnoliopsida</taxon>
        <taxon>Liliopsida</taxon>
        <taxon>Poales</taxon>
        <taxon>Poaceae</taxon>
        <taxon>PACMAD clade</taxon>
        <taxon>Panicoideae</taxon>
        <taxon>Panicodae</taxon>
        <taxon>Paniceae</taxon>
        <taxon>Cenchrinae</taxon>
        <taxon>Setaria</taxon>
    </lineage>
</organism>
<dbReference type="Gramene" id="TKW39698">
    <property type="protein sequence ID" value="TKW39698"/>
    <property type="gene ID" value="SEVIR_1G196450v2"/>
</dbReference>
<feature type="compositionally biased region" description="Low complexity" evidence="1">
    <location>
        <begin position="42"/>
        <end position="52"/>
    </location>
</feature>
<reference evidence="2" key="1">
    <citation type="submission" date="2019-03" db="EMBL/GenBank/DDBJ databases">
        <title>WGS assembly of Setaria viridis.</title>
        <authorList>
            <person name="Huang P."/>
            <person name="Jenkins J."/>
            <person name="Grimwood J."/>
            <person name="Barry K."/>
            <person name="Healey A."/>
            <person name="Mamidi S."/>
            <person name="Sreedasyam A."/>
            <person name="Shu S."/>
            <person name="Feldman M."/>
            <person name="Wu J."/>
            <person name="Yu Y."/>
            <person name="Chen C."/>
            <person name="Johnson J."/>
            <person name="Rokhsar D."/>
            <person name="Baxter I."/>
            <person name="Schmutz J."/>
            <person name="Brutnell T."/>
            <person name="Kellogg E."/>
        </authorList>
    </citation>
    <scope>NUCLEOTIDE SEQUENCE [LARGE SCALE GENOMIC DNA]</scope>
</reference>
<dbReference type="AlphaFoldDB" id="A0A4U6WAI6"/>
<name>A0A4U6WAI6_SETVI</name>
<evidence type="ECO:0000313" key="2">
    <source>
        <dbReference type="EMBL" id="TKW39698.1"/>
    </source>
</evidence>
<dbReference type="Proteomes" id="UP000298652">
    <property type="component" value="Chromosome 1"/>
</dbReference>
<gene>
    <name evidence="2" type="ORF">SEVIR_1G196450v2</name>
</gene>
<keyword evidence="3" id="KW-1185">Reference proteome</keyword>
<evidence type="ECO:0000256" key="1">
    <source>
        <dbReference type="SAM" id="MobiDB-lite"/>
    </source>
</evidence>
<feature type="region of interest" description="Disordered" evidence="1">
    <location>
        <begin position="42"/>
        <end position="91"/>
    </location>
</feature>
<accession>A0A4U6WAI6</accession>
<evidence type="ECO:0000313" key="3">
    <source>
        <dbReference type="Proteomes" id="UP000298652"/>
    </source>
</evidence>
<sequence>MGKLKFQHSLQWIFKGGQREVLRRRELPASGRAWLAAARAPSAGGRACSSRGQPCSSDSARGSRCLDLDPRTGKMERTEEEEDREMEADTRIPQAGVALRLMSTICLSSCMRAPPGLRTG</sequence>
<feature type="compositionally biased region" description="Basic and acidic residues" evidence="1">
    <location>
        <begin position="64"/>
        <end position="77"/>
    </location>
</feature>
<dbReference type="EMBL" id="CM016552">
    <property type="protein sequence ID" value="TKW39698.1"/>
    <property type="molecule type" value="Genomic_DNA"/>
</dbReference>
<proteinExistence type="predicted"/>